<comment type="pathway">
    <text evidence="1 13">Amino-acid biosynthesis; L-threonine biosynthesis; L-threonine from L-aspartate: step 4/5.</text>
</comment>
<name>J5U5E2_9FIRM</name>
<dbReference type="Pfam" id="PF00288">
    <property type="entry name" value="GHMP_kinases_N"/>
    <property type="match status" value="1"/>
</dbReference>
<dbReference type="GO" id="GO:0005524">
    <property type="term" value="F:ATP binding"/>
    <property type="evidence" value="ECO:0007669"/>
    <property type="project" value="UniProtKB-UniRule"/>
</dbReference>
<organism evidence="16 17">
    <name type="scientific">Peptoanaerobacter stomatis</name>
    <dbReference type="NCBI Taxonomy" id="796937"/>
    <lineage>
        <taxon>Bacteria</taxon>
        <taxon>Bacillati</taxon>
        <taxon>Bacillota</taxon>
        <taxon>Clostridia</taxon>
        <taxon>Peptostreptococcales</taxon>
        <taxon>Filifactoraceae</taxon>
        <taxon>Peptoanaerobacter</taxon>
    </lineage>
</organism>
<dbReference type="EC" id="2.7.1.39" evidence="3 13"/>
<evidence type="ECO:0000256" key="11">
    <source>
        <dbReference type="ARBA" id="ARBA00049375"/>
    </source>
</evidence>
<evidence type="ECO:0000256" key="10">
    <source>
        <dbReference type="ARBA" id="ARBA00022840"/>
    </source>
</evidence>
<gene>
    <name evidence="13 16" type="primary">thrB</name>
    <name evidence="16" type="ORF">HMPREF1143_1668</name>
</gene>
<dbReference type="Gene3D" id="3.30.70.890">
    <property type="entry name" value="GHMP kinase, C-terminal domain"/>
    <property type="match status" value="1"/>
</dbReference>
<dbReference type="EMBL" id="ALNK01000037">
    <property type="protein sequence ID" value="EJU19934.1"/>
    <property type="molecule type" value="Genomic_DNA"/>
</dbReference>
<dbReference type="SUPFAM" id="SSF54211">
    <property type="entry name" value="Ribosomal protein S5 domain 2-like"/>
    <property type="match status" value="1"/>
</dbReference>
<evidence type="ECO:0000256" key="7">
    <source>
        <dbReference type="ARBA" id="ARBA00022697"/>
    </source>
</evidence>
<keyword evidence="8 13" id="KW-0547">Nucleotide-binding</keyword>
<dbReference type="InterPro" id="IPR000870">
    <property type="entry name" value="Homoserine_kinase"/>
</dbReference>
<keyword evidence="5 13" id="KW-0028">Amino-acid biosynthesis</keyword>
<dbReference type="PROSITE" id="PS00627">
    <property type="entry name" value="GHMP_KINASES_ATP"/>
    <property type="match status" value="1"/>
</dbReference>
<comment type="function">
    <text evidence="12 13">Catalyzes the ATP-dependent phosphorylation of L-homoserine to L-homoserine phosphate.</text>
</comment>
<evidence type="ECO:0000259" key="14">
    <source>
        <dbReference type="Pfam" id="PF00288"/>
    </source>
</evidence>
<feature type="binding site" evidence="13">
    <location>
        <begin position="86"/>
        <end position="96"/>
    </location>
    <ligand>
        <name>ATP</name>
        <dbReference type="ChEBI" id="CHEBI:30616"/>
    </ligand>
</feature>
<dbReference type="RefSeq" id="WP_009531628.1">
    <property type="nucleotide sequence ID" value="NZ_ALNK01000037.1"/>
</dbReference>
<evidence type="ECO:0000256" key="13">
    <source>
        <dbReference type="HAMAP-Rule" id="MF_00384"/>
    </source>
</evidence>
<comment type="catalytic activity">
    <reaction evidence="11 13">
        <text>L-homoserine + ATP = O-phospho-L-homoserine + ADP + H(+)</text>
        <dbReference type="Rhea" id="RHEA:13985"/>
        <dbReference type="ChEBI" id="CHEBI:15378"/>
        <dbReference type="ChEBI" id="CHEBI:30616"/>
        <dbReference type="ChEBI" id="CHEBI:57476"/>
        <dbReference type="ChEBI" id="CHEBI:57590"/>
        <dbReference type="ChEBI" id="CHEBI:456216"/>
        <dbReference type="EC" id="2.7.1.39"/>
    </reaction>
</comment>
<dbReference type="Proteomes" id="UP000005244">
    <property type="component" value="Unassembled WGS sequence"/>
</dbReference>
<keyword evidence="7 13" id="KW-0791">Threonine biosynthesis</keyword>
<evidence type="ECO:0000256" key="4">
    <source>
        <dbReference type="ARBA" id="ARBA00017858"/>
    </source>
</evidence>
<dbReference type="InterPro" id="IPR036554">
    <property type="entry name" value="GHMP_kinase_C_sf"/>
</dbReference>
<keyword evidence="13" id="KW-0963">Cytoplasm</keyword>
<accession>J5U5E2</accession>
<dbReference type="PANTHER" id="PTHR20861:SF1">
    <property type="entry name" value="HOMOSERINE KINASE"/>
    <property type="match status" value="1"/>
</dbReference>
<keyword evidence="10 13" id="KW-0067">ATP-binding</keyword>
<comment type="similarity">
    <text evidence="2 13">Belongs to the GHMP kinase family. Homoserine kinase subfamily.</text>
</comment>
<proteinExistence type="inferred from homology"/>
<evidence type="ECO:0000256" key="2">
    <source>
        <dbReference type="ARBA" id="ARBA00007370"/>
    </source>
</evidence>
<comment type="subcellular location">
    <subcellularLocation>
        <location evidence="13">Cytoplasm</location>
    </subcellularLocation>
</comment>
<feature type="domain" description="GHMP kinase N-terminal" evidence="14">
    <location>
        <begin position="57"/>
        <end position="138"/>
    </location>
</feature>
<dbReference type="NCBIfam" id="NF002288">
    <property type="entry name" value="PRK01212.1-4"/>
    <property type="match status" value="1"/>
</dbReference>
<evidence type="ECO:0000256" key="5">
    <source>
        <dbReference type="ARBA" id="ARBA00022605"/>
    </source>
</evidence>
<dbReference type="GO" id="GO:0009088">
    <property type="term" value="P:threonine biosynthetic process"/>
    <property type="evidence" value="ECO:0007669"/>
    <property type="project" value="UniProtKB-UniRule"/>
</dbReference>
<keyword evidence="9 13" id="KW-0418">Kinase</keyword>
<dbReference type="SUPFAM" id="SSF55060">
    <property type="entry name" value="GHMP Kinase, C-terminal domain"/>
    <property type="match status" value="1"/>
</dbReference>
<evidence type="ECO:0000256" key="9">
    <source>
        <dbReference type="ARBA" id="ARBA00022777"/>
    </source>
</evidence>
<dbReference type="InterPro" id="IPR006204">
    <property type="entry name" value="GHMP_kinase_N_dom"/>
</dbReference>
<dbReference type="PATRIC" id="fig|796941.3.peg.2091"/>
<evidence type="ECO:0000256" key="6">
    <source>
        <dbReference type="ARBA" id="ARBA00022679"/>
    </source>
</evidence>
<evidence type="ECO:0000256" key="3">
    <source>
        <dbReference type="ARBA" id="ARBA00012078"/>
    </source>
</evidence>
<dbReference type="Pfam" id="PF08544">
    <property type="entry name" value="GHMP_kinases_C"/>
    <property type="match status" value="1"/>
</dbReference>
<evidence type="ECO:0000313" key="16">
    <source>
        <dbReference type="EMBL" id="EJU19934.1"/>
    </source>
</evidence>
<protein>
    <recommendedName>
        <fullName evidence="4 13">Homoserine kinase</fullName>
        <shortName evidence="13">HK</shortName>
        <shortName evidence="13">HSK</shortName>
        <ecNumber evidence="3 13">2.7.1.39</ecNumber>
    </recommendedName>
</protein>
<dbReference type="InterPro" id="IPR013750">
    <property type="entry name" value="GHMP_kinase_C_dom"/>
</dbReference>
<evidence type="ECO:0000256" key="8">
    <source>
        <dbReference type="ARBA" id="ARBA00022741"/>
    </source>
</evidence>
<dbReference type="NCBIfam" id="TIGR00191">
    <property type="entry name" value="thrB"/>
    <property type="match status" value="1"/>
</dbReference>
<dbReference type="HAMAP" id="MF_00384">
    <property type="entry name" value="Homoser_kinase"/>
    <property type="match status" value="1"/>
</dbReference>
<keyword evidence="17" id="KW-1185">Reference proteome</keyword>
<evidence type="ECO:0000259" key="15">
    <source>
        <dbReference type="Pfam" id="PF08544"/>
    </source>
</evidence>
<feature type="domain" description="GHMP kinase C-terminal" evidence="15">
    <location>
        <begin position="204"/>
        <end position="277"/>
    </location>
</feature>
<dbReference type="UniPathway" id="UPA00050">
    <property type="reaction ID" value="UER00064"/>
</dbReference>
<dbReference type="PRINTS" id="PR00958">
    <property type="entry name" value="HOMSERKINASE"/>
</dbReference>
<sequence length="302" mass="33227">MVSYKVPATSANIGPGFDCLGMAVNIYNTISFEETDKGLEIEVIGDGSDTVPLDENNMAYETAKYFFDKVGYKFKGLKIKIHNYIPIARGLGSSSSIVIGALLCANDIAGTNMSKDEILNIANEIEGHPDNVTPALVGSITASVILGDTVEYKKIIPPDMLDTIVLIPEHEMSTNEARKILPKTYDRQDCIYNISRASLLIMAMITSDYELLSKVVDDKIHQPYRKSLIKEYDFFENIMKSNGALATFISGSGSTLMAFCHKTMSQELYEILKEECKKNNIKGTIKILSPVKEGAIKLEIGG</sequence>
<evidence type="ECO:0000256" key="12">
    <source>
        <dbReference type="ARBA" id="ARBA00049954"/>
    </source>
</evidence>
<dbReference type="AlphaFoldDB" id="J5U5E2"/>
<reference evidence="16 17" key="1">
    <citation type="submission" date="2012-07" db="EMBL/GenBank/DDBJ databases">
        <authorList>
            <person name="Durkin A.S."/>
            <person name="McCorrison J."/>
            <person name="Torralba M."/>
            <person name="Gillis M."/>
            <person name="Methe B."/>
            <person name="Sutton G."/>
            <person name="Nelson K.E."/>
        </authorList>
    </citation>
    <scope>NUCLEOTIDE SEQUENCE [LARGE SCALE GENOMIC DNA]</scope>
    <source>
        <strain evidence="16 17">OBRC8</strain>
    </source>
</reference>
<dbReference type="PIRSF" id="PIRSF000676">
    <property type="entry name" value="Homoser_kin"/>
    <property type="match status" value="1"/>
</dbReference>
<dbReference type="GO" id="GO:0005737">
    <property type="term" value="C:cytoplasm"/>
    <property type="evidence" value="ECO:0007669"/>
    <property type="project" value="UniProtKB-SubCell"/>
</dbReference>
<dbReference type="InterPro" id="IPR014721">
    <property type="entry name" value="Ribsml_uS5_D2-typ_fold_subgr"/>
</dbReference>
<dbReference type="PANTHER" id="PTHR20861">
    <property type="entry name" value="HOMOSERINE/4-DIPHOSPHOCYTIDYL-2-C-METHYL-D-ERYTHRITOL KINASE"/>
    <property type="match status" value="1"/>
</dbReference>
<dbReference type="InterPro" id="IPR020568">
    <property type="entry name" value="Ribosomal_Su5_D2-typ_SF"/>
</dbReference>
<evidence type="ECO:0000313" key="17">
    <source>
        <dbReference type="Proteomes" id="UP000005244"/>
    </source>
</evidence>
<dbReference type="GO" id="GO:0004413">
    <property type="term" value="F:homoserine kinase activity"/>
    <property type="evidence" value="ECO:0007669"/>
    <property type="project" value="UniProtKB-UniRule"/>
</dbReference>
<evidence type="ECO:0000256" key="1">
    <source>
        <dbReference type="ARBA" id="ARBA00005015"/>
    </source>
</evidence>
<comment type="caution">
    <text evidence="16">The sequence shown here is derived from an EMBL/GenBank/DDBJ whole genome shotgun (WGS) entry which is preliminary data.</text>
</comment>
<keyword evidence="6 13" id="KW-0808">Transferase</keyword>
<dbReference type="Gene3D" id="3.30.230.10">
    <property type="match status" value="1"/>
</dbReference>
<dbReference type="InterPro" id="IPR006203">
    <property type="entry name" value="GHMP_knse_ATP-bd_CS"/>
</dbReference>